<protein>
    <submittedName>
        <fullName evidence="1">Uncharacterized protein</fullName>
    </submittedName>
</protein>
<comment type="caution">
    <text evidence="1">The sequence shown here is derived from an EMBL/GenBank/DDBJ whole genome shotgun (WGS) entry which is preliminary data.</text>
</comment>
<name>A0A5J9U6N6_9POAL</name>
<dbReference type="PANTHER" id="PTHR47718">
    <property type="entry name" value="OS01G0519700 PROTEIN"/>
    <property type="match status" value="1"/>
</dbReference>
<evidence type="ECO:0000313" key="1">
    <source>
        <dbReference type="EMBL" id="TVU19236.1"/>
    </source>
</evidence>
<gene>
    <name evidence="1" type="ORF">EJB05_35374</name>
</gene>
<dbReference type="Gramene" id="TVU19236">
    <property type="protein sequence ID" value="TVU19236"/>
    <property type="gene ID" value="EJB05_35374"/>
</dbReference>
<evidence type="ECO:0000313" key="2">
    <source>
        <dbReference type="Proteomes" id="UP000324897"/>
    </source>
</evidence>
<organism evidence="1 2">
    <name type="scientific">Eragrostis curvula</name>
    <name type="common">weeping love grass</name>
    <dbReference type="NCBI Taxonomy" id="38414"/>
    <lineage>
        <taxon>Eukaryota</taxon>
        <taxon>Viridiplantae</taxon>
        <taxon>Streptophyta</taxon>
        <taxon>Embryophyta</taxon>
        <taxon>Tracheophyta</taxon>
        <taxon>Spermatophyta</taxon>
        <taxon>Magnoliopsida</taxon>
        <taxon>Liliopsida</taxon>
        <taxon>Poales</taxon>
        <taxon>Poaceae</taxon>
        <taxon>PACMAD clade</taxon>
        <taxon>Chloridoideae</taxon>
        <taxon>Eragrostideae</taxon>
        <taxon>Eragrostidinae</taxon>
        <taxon>Eragrostis</taxon>
    </lineage>
</organism>
<accession>A0A5J9U6N6</accession>
<dbReference type="AlphaFoldDB" id="A0A5J9U6N6"/>
<dbReference type="PANTHER" id="PTHR47718:SF13">
    <property type="entry name" value="OS09G0290500 PROTEIN"/>
    <property type="match status" value="1"/>
</dbReference>
<feature type="non-terminal residue" evidence="1">
    <location>
        <position position="1"/>
    </location>
</feature>
<dbReference type="OrthoDB" id="615230at2759"/>
<sequence>MILNHQFGPKSVTTDSGDAVSATVKIVFPESDHRMCSWHVEQGVKEHLHCSSRSKFRSLMYDVCSPVAFDRHWHGYMAKHQKSTNQFFLGMANDQKTECLATNLHRGLEERIHQAELDRLAAMSRVVLTTRHRDQEECAAQWFTLANFYLLREEIKMIDSFERRGDIKAKRLDELKDLGTEVFDLATEDALEFHEIKEFLEGWLWLEKKRRRPWRARGCFRTAHGGMARRWTTQQWWTMRSNSSYEMAQLRIDVGDADAILEELGCRGEEAKDFENFHHYKLDADRRLKHLFWVDYESLLQSFEYGDIVEFDTTYQTHRYGMPFVLFIRLIRRHMPVILGCGVTSD</sequence>
<reference evidence="1 2" key="1">
    <citation type="journal article" date="2019" name="Sci. Rep.">
        <title>A high-quality genome of Eragrostis curvula grass provides insights into Poaceae evolution and supports new strategies to enhance forage quality.</title>
        <authorList>
            <person name="Carballo J."/>
            <person name="Santos B.A.C.M."/>
            <person name="Zappacosta D."/>
            <person name="Garbus I."/>
            <person name="Selva J.P."/>
            <person name="Gallo C.A."/>
            <person name="Diaz A."/>
            <person name="Albertini E."/>
            <person name="Caccamo M."/>
            <person name="Echenique V."/>
        </authorList>
    </citation>
    <scope>NUCLEOTIDE SEQUENCE [LARGE SCALE GENOMIC DNA]</scope>
    <source>
        <strain evidence="2">cv. Victoria</strain>
        <tissue evidence="1">Leaf</tissue>
    </source>
</reference>
<dbReference type="Proteomes" id="UP000324897">
    <property type="component" value="Chromosome 7"/>
</dbReference>
<dbReference type="EMBL" id="RWGY01000029">
    <property type="protein sequence ID" value="TVU19236.1"/>
    <property type="molecule type" value="Genomic_DNA"/>
</dbReference>
<keyword evidence="2" id="KW-1185">Reference proteome</keyword>
<proteinExistence type="predicted"/>